<sequence>MVNITMKQIAEDLGVSISAVSLVLNGHANGRIRPELAQRIHEETQRLGYKPNRMARSIRTNRTYILGFISDEIATTPFAGRLILGAQTAAQQLGYTLLVVNTNGDDELEAQEIATLKQYGVDGFLYARMFNQTVQVPESLRKDPLVLLDAREAQSNIPSIVPDEIQIGKDATTRLIDAGCRRIAYIGADGDLDAEQGRMQGYRQVLEKAGLPFDDNLVIHPHIGTQTSQEVQELTERFHPDGFFCFNDARAWSVYMEAAKHGVVVGKQISVVGVDNHQVIAETFTPHLTTIELPHYEMGYWGTQKLVSLIDGADANDAVKHAHTRAALPSLSRRHARIHCALVEKESVAESSADS</sequence>
<evidence type="ECO:0000256" key="4">
    <source>
        <dbReference type="ARBA" id="ARBA00023163"/>
    </source>
</evidence>
<evidence type="ECO:0000256" key="1">
    <source>
        <dbReference type="ARBA" id="ARBA00022491"/>
    </source>
</evidence>
<comment type="caution">
    <text evidence="6">The sequence shown here is derived from an EMBL/GenBank/DDBJ whole genome shotgun (WGS) entry which is preliminary data.</text>
</comment>
<dbReference type="Pfam" id="PF00356">
    <property type="entry name" value="LacI"/>
    <property type="match status" value="1"/>
</dbReference>
<proteinExistence type="predicted"/>
<dbReference type="CDD" id="cd06288">
    <property type="entry name" value="PBP1_sucrose_transcription_regulator"/>
    <property type="match status" value="1"/>
</dbReference>
<name>A0A261G7P7_9BIFI</name>
<evidence type="ECO:0000259" key="5">
    <source>
        <dbReference type="PROSITE" id="PS50932"/>
    </source>
</evidence>
<keyword evidence="1" id="KW-0678">Repressor</keyword>
<dbReference type="PROSITE" id="PS50932">
    <property type="entry name" value="HTH_LACI_2"/>
    <property type="match status" value="1"/>
</dbReference>
<keyword evidence="4" id="KW-0804">Transcription</keyword>
<dbReference type="InterPro" id="IPR001761">
    <property type="entry name" value="Peripla_BP/Lac1_sug-bd_dom"/>
</dbReference>
<evidence type="ECO:0000313" key="6">
    <source>
        <dbReference type="EMBL" id="OZG67223.1"/>
    </source>
</evidence>
<dbReference type="Proteomes" id="UP000216451">
    <property type="component" value="Unassembled WGS sequence"/>
</dbReference>
<dbReference type="PANTHER" id="PTHR30146:SF148">
    <property type="entry name" value="HTH-TYPE TRANSCRIPTIONAL REPRESSOR PURR-RELATED"/>
    <property type="match status" value="1"/>
</dbReference>
<organism evidence="6 7">
    <name type="scientific">Bifidobacterium aquikefiri</name>
    <dbReference type="NCBI Taxonomy" id="1653207"/>
    <lineage>
        <taxon>Bacteria</taxon>
        <taxon>Bacillati</taxon>
        <taxon>Actinomycetota</taxon>
        <taxon>Actinomycetes</taxon>
        <taxon>Bifidobacteriales</taxon>
        <taxon>Bifidobacteriaceae</taxon>
        <taxon>Bifidobacterium</taxon>
    </lineage>
</organism>
<dbReference type="InterPro" id="IPR010982">
    <property type="entry name" value="Lambda_DNA-bd_dom_sf"/>
</dbReference>
<reference evidence="6 7" key="1">
    <citation type="journal article" date="2017" name="BMC Genomics">
        <title>Comparative genomic and phylogenomic analyses of the Bifidobacteriaceae family.</title>
        <authorList>
            <person name="Lugli G.A."/>
            <person name="Milani C."/>
            <person name="Turroni F."/>
            <person name="Duranti S."/>
            <person name="Mancabelli L."/>
            <person name="Mangifesta M."/>
            <person name="Ferrario C."/>
            <person name="Modesto M."/>
            <person name="Mattarelli P."/>
            <person name="Jiri K."/>
            <person name="van Sinderen D."/>
            <person name="Ventura M."/>
        </authorList>
    </citation>
    <scope>NUCLEOTIDE SEQUENCE [LARGE SCALE GENOMIC DNA]</scope>
    <source>
        <strain evidence="6 7">LMG 28769</strain>
    </source>
</reference>
<dbReference type="Gene3D" id="1.10.260.40">
    <property type="entry name" value="lambda repressor-like DNA-binding domains"/>
    <property type="match status" value="1"/>
</dbReference>
<dbReference type="AlphaFoldDB" id="A0A261G7P7"/>
<accession>A0A261G7P7</accession>
<dbReference type="SUPFAM" id="SSF53822">
    <property type="entry name" value="Periplasmic binding protein-like I"/>
    <property type="match status" value="1"/>
</dbReference>
<keyword evidence="2" id="KW-0805">Transcription regulation</keyword>
<dbReference type="SMART" id="SM00354">
    <property type="entry name" value="HTH_LACI"/>
    <property type="match status" value="1"/>
</dbReference>
<dbReference type="SUPFAM" id="SSF47413">
    <property type="entry name" value="lambda repressor-like DNA-binding domains"/>
    <property type="match status" value="1"/>
</dbReference>
<feature type="domain" description="HTH lacI-type" evidence="5">
    <location>
        <begin position="4"/>
        <end position="60"/>
    </location>
</feature>
<dbReference type="Pfam" id="PF00532">
    <property type="entry name" value="Peripla_BP_1"/>
    <property type="match status" value="1"/>
</dbReference>
<dbReference type="Gene3D" id="3.40.50.2300">
    <property type="match status" value="2"/>
</dbReference>
<keyword evidence="7" id="KW-1185">Reference proteome</keyword>
<dbReference type="InterPro" id="IPR028082">
    <property type="entry name" value="Peripla_BP_I"/>
</dbReference>
<dbReference type="EMBL" id="MWXA01000005">
    <property type="protein sequence ID" value="OZG67223.1"/>
    <property type="molecule type" value="Genomic_DNA"/>
</dbReference>
<dbReference type="GO" id="GO:0000976">
    <property type="term" value="F:transcription cis-regulatory region binding"/>
    <property type="evidence" value="ECO:0007669"/>
    <property type="project" value="TreeGrafter"/>
</dbReference>
<dbReference type="InterPro" id="IPR000843">
    <property type="entry name" value="HTH_LacI"/>
</dbReference>
<dbReference type="PANTHER" id="PTHR30146">
    <property type="entry name" value="LACI-RELATED TRANSCRIPTIONAL REPRESSOR"/>
    <property type="match status" value="1"/>
</dbReference>
<gene>
    <name evidence="6" type="ORF">BAQU_1296</name>
</gene>
<evidence type="ECO:0000313" key="7">
    <source>
        <dbReference type="Proteomes" id="UP000216451"/>
    </source>
</evidence>
<protein>
    <submittedName>
        <fullName evidence="6">LacI-type transcriptional regulator</fullName>
    </submittedName>
</protein>
<evidence type="ECO:0000256" key="2">
    <source>
        <dbReference type="ARBA" id="ARBA00023015"/>
    </source>
</evidence>
<keyword evidence="3" id="KW-0238">DNA-binding</keyword>
<dbReference type="GO" id="GO:0003700">
    <property type="term" value="F:DNA-binding transcription factor activity"/>
    <property type="evidence" value="ECO:0007669"/>
    <property type="project" value="TreeGrafter"/>
</dbReference>
<evidence type="ECO:0000256" key="3">
    <source>
        <dbReference type="ARBA" id="ARBA00023125"/>
    </source>
</evidence>
<dbReference type="CDD" id="cd01392">
    <property type="entry name" value="HTH_LacI"/>
    <property type="match status" value="1"/>
</dbReference>